<evidence type="ECO:0000313" key="4">
    <source>
        <dbReference type="EMBL" id="CAD72130.1"/>
    </source>
</evidence>
<dbReference type="eggNOG" id="COG0456">
    <property type="taxonomic scope" value="Bacteria"/>
</dbReference>
<dbReference type="SUPFAM" id="SSF55729">
    <property type="entry name" value="Acyl-CoA N-acyltransferases (Nat)"/>
    <property type="match status" value="1"/>
</dbReference>
<accession>Q7UX79</accession>
<dbReference type="Proteomes" id="UP000001025">
    <property type="component" value="Chromosome"/>
</dbReference>
<dbReference type="InterPro" id="IPR016181">
    <property type="entry name" value="Acyl_CoA_acyltransferase"/>
</dbReference>
<dbReference type="EC" id="2.3.1.-" evidence="4"/>
<protein>
    <submittedName>
        <fullName evidence="4">Probable n-terminal acetyltransferase</fullName>
        <ecNumber evidence="4">2.3.1.-</ecNumber>
    </submittedName>
</protein>
<evidence type="ECO:0000256" key="2">
    <source>
        <dbReference type="ARBA" id="ARBA00023315"/>
    </source>
</evidence>
<dbReference type="KEGG" id="rba:RB1508"/>
<dbReference type="STRING" id="243090.RB1508"/>
<dbReference type="GO" id="GO:0008080">
    <property type="term" value="F:N-acetyltransferase activity"/>
    <property type="evidence" value="ECO:0000318"/>
    <property type="project" value="GO_Central"/>
</dbReference>
<dbReference type="PATRIC" id="fig|243090.15.peg.704"/>
<dbReference type="Gene3D" id="3.40.630.30">
    <property type="match status" value="1"/>
</dbReference>
<evidence type="ECO:0000259" key="3">
    <source>
        <dbReference type="PROSITE" id="PS51186"/>
    </source>
</evidence>
<keyword evidence="5" id="KW-1185">Reference proteome</keyword>
<dbReference type="InterPro" id="IPR050680">
    <property type="entry name" value="YpeA/RimI_acetyltransf"/>
</dbReference>
<feature type="domain" description="N-acetyltransferase" evidence="3">
    <location>
        <begin position="65"/>
        <end position="202"/>
    </location>
</feature>
<dbReference type="PANTHER" id="PTHR43420:SF44">
    <property type="entry name" value="ACETYLTRANSFERASE YPEA"/>
    <property type="match status" value="1"/>
</dbReference>
<dbReference type="InterPro" id="IPR000182">
    <property type="entry name" value="GNAT_dom"/>
</dbReference>
<keyword evidence="1 4" id="KW-0808">Transferase</keyword>
<dbReference type="EnsemblBacteria" id="CAD72130">
    <property type="protein sequence ID" value="CAD72130"/>
    <property type="gene ID" value="RB1508"/>
</dbReference>
<proteinExistence type="predicted"/>
<dbReference type="Pfam" id="PF00583">
    <property type="entry name" value="Acetyltransf_1"/>
    <property type="match status" value="1"/>
</dbReference>
<name>Q7UX79_RHOBA</name>
<dbReference type="HOGENOM" id="CLU_1309355_0_0_0"/>
<evidence type="ECO:0000256" key="1">
    <source>
        <dbReference type="ARBA" id="ARBA00022679"/>
    </source>
</evidence>
<dbReference type="InParanoid" id="Q7UX79"/>
<keyword evidence="2 4" id="KW-0012">Acyltransferase</keyword>
<dbReference type="AlphaFoldDB" id="Q7UX79"/>
<gene>
    <name evidence="4" type="ordered locus">RB1508</name>
</gene>
<dbReference type="PANTHER" id="PTHR43420">
    <property type="entry name" value="ACETYLTRANSFERASE"/>
    <property type="match status" value="1"/>
</dbReference>
<dbReference type="OrthoDB" id="273614at2"/>
<dbReference type="PROSITE" id="PS51186">
    <property type="entry name" value="GNAT"/>
    <property type="match status" value="1"/>
</dbReference>
<organism evidence="4 5">
    <name type="scientific">Rhodopirellula baltica (strain DSM 10527 / NCIMB 13988 / SH1)</name>
    <dbReference type="NCBI Taxonomy" id="243090"/>
    <lineage>
        <taxon>Bacteria</taxon>
        <taxon>Pseudomonadati</taxon>
        <taxon>Planctomycetota</taxon>
        <taxon>Planctomycetia</taxon>
        <taxon>Pirellulales</taxon>
        <taxon>Pirellulaceae</taxon>
        <taxon>Rhodopirellula</taxon>
    </lineage>
</organism>
<dbReference type="CDD" id="cd04301">
    <property type="entry name" value="NAT_SF"/>
    <property type="match status" value="1"/>
</dbReference>
<dbReference type="EMBL" id="BX294135">
    <property type="protein sequence ID" value="CAD72130.1"/>
    <property type="molecule type" value="Genomic_DNA"/>
</dbReference>
<sequence>MFTRDRDPGKGATRVGMTYFRRYRMEMDLRDWSGSWDAPDMAARGYEWVAFDEGLVREHAAAKFQSFRSEMDADVFPCLGRRDGCLRLMREISSRAAFVPEATWLIRYRDRPGGRPIPVGTIQGLDLDEWGAVQNLGVVPEHRGNGLGRMLMMRSAAGFKSAGLKRMHLEVTTANTHAVRLYERIGFRQAKVVYKACEVAGV</sequence>
<evidence type="ECO:0000313" key="5">
    <source>
        <dbReference type="Proteomes" id="UP000001025"/>
    </source>
</evidence>
<reference evidence="4 5" key="1">
    <citation type="journal article" date="2003" name="Proc. Natl. Acad. Sci. U.S.A.">
        <title>Complete genome sequence of the marine planctomycete Pirellula sp. strain 1.</title>
        <authorList>
            <person name="Gloeckner F.O."/>
            <person name="Kube M."/>
            <person name="Bauer M."/>
            <person name="Teeling H."/>
            <person name="Lombardot T."/>
            <person name="Ludwig W."/>
            <person name="Gade D."/>
            <person name="Beck A."/>
            <person name="Borzym K."/>
            <person name="Heitmann K."/>
            <person name="Rabus R."/>
            <person name="Schlesner H."/>
            <person name="Amann R."/>
            <person name="Reinhardt R."/>
        </authorList>
    </citation>
    <scope>NUCLEOTIDE SEQUENCE [LARGE SCALE GENOMIC DNA]</scope>
    <source>
        <strain evidence="5">DSM 10527 / NCIMB 13988 / SH1</strain>
    </source>
</reference>